<evidence type="ECO:0000313" key="10">
    <source>
        <dbReference type="Proteomes" id="UP000473325"/>
    </source>
</evidence>
<dbReference type="AlphaFoldDB" id="A0A6L7EX01"/>
<dbReference type="RefSeq" id="WP_160877867.1">
    <property type="nucleotide sequence ID" value="NZ_WUEK01000005.1"/>
</dbReference>
<dbReference type="Proteomes" id="UP000473325">
    <property type="component" value="Unassembled WGS sequence"/>
</dbReference>
<feature type="transmembrane region" description="Helical" evidence="7">
    <location>
        <begin position="183"/>
        <end position="206"/>
    </location>
</feature>
<feature type="region of interest" description="Disordered" evidence="6">
    <location>
        <begin position="211"/>
        <end position="238"/>
    </location>
</feature>
<sequence>MMKPMDVSSVLSAMLRRWYVALVVLVITGIAAVQLWGTAAPQYTASTTLTVVPSQSLVQVRADLGAGESSLGNPFGVQATTVLAALLSESINSGQVVLPASAAGTQVAVVRSDLGVESFFNVVAVGRTPQGANDALQAVTDQSVSILAAIQTSAGAPTDQLYTSLRTRPDGGVGVSYPDRSRMVLGVVLAGLLAAALLSVAVDAAARGTGRLRRRSGDANTRSSRRWGRRRNTPTPTE</sequence>
<comment type="subcellular location">
    <subcellularLocation>
        <location evidence="1">Cell membrane</location>
        <topology evidence="1">Multi-pass membrane protein</topology>
    </subcellularLocation>
</comment>
<gene>
    <name evidence="9" type="ORF">GRQ65_10375</name>
</gene>
<keyword evidence="10" id="KW-1185">Reference proteome</keyword>
<feature type="compositionally biased region" description="Basic residues" evidence="6">
    <location>
        <begin position="223"/>
        <end position="232"/>
    </location>
</feature>
<evidence type="ECO:0000256" key="5">
    <source>
        <dbReference type="ARBA" id="ARBA00023136"/>
    </source>
</evidence>
<feature type="domain" description="Polysaccharide chain length determinant N-terminal" evidence="8">
    <location>
        <begin position="6"/>
        <end position="97"/>
    </location>
</feature>
<evidence type="ECO:0000259" key="8">
    <source>
        <dbReference type="Pfam" id="PF02706"/>
    </source>
</evidence>
<reference evidence="9 10" key="1">
    <citation type="submission" date="2019-12" db="EMBL/GenBank/DDBJ databases">
        <authorList>
            <person name="Kun Z."/>
        </authorList>
    </citation>
    <scope>NUCLEOTIDE SEQUENCE [LARGE SCALE GENOMIC DNA]</scope>
    <source>
        <strain evidence="9 10">YIM 123512</strain>
    </source>
</reference>
<dbReference type="EMBL" id="WUEK01000005">
    <property type="protein sequence ID" value="MXG89958.1"/>
    <property type="molecule type" value="Genomic_DNA"/>
</dbReference>
<keyword evidence="4 7" id="KW-1133">Transmembrane helix</keyword>
<evidence type="ECO:0000256" key="4">
    <source>
        <dbReference type="ARBA" id="ARBA00022989"/>
    </source>
</evidence>
<keyword evidence="5 7" id="KW-0472">Membrane</keyword>
<evidence type="ECO:0000256" key="6">
    <source>
        <dbReference type="SAM" id="MobiDB-lite"/>
    </source>
</evidence>
<evidence type="ECO:0000313" key="9">
    <source>
        <dbReference type="EMBL" id="MXG89958.1"/>
    </source>
</evidence>
<dbReference type="InterPro" id="IPR003856">
    <property type="entry name" value="LPS_length_determ_N"/>
</dbReference>
<evidence type="ECO:0000256" key="2">
    <source>
        <dbReference type="ARBA" id="ARBA00022475"/>
    </source>
</evidence>
<protein>
    <recommendedName>
        <fullName evidence="8">Polysaccharide chain length determinant N-terminal domain-containing protein</fullName>
    </recommendedName>
</protein>
<organism evidence="9 10">
    <name type="scientific">Nocardioides flavescens</name>
    <dbReference type="NCBI Taxonomy" id="2691959"/>
    <lineage>
        <taxon>Bacteria</taxon>
        <taxon>Bacillati</taxon>
        <taxon>Actinomycetota</taxon>
        <taxon>Actinomycetes</taxon>
        <taxon>Propionibacteriales</taxon>
        <taxon>Nocardioidaceae</taxon>
        <taxon>Nocardioides</taxon>
    </lineage>
</organism>
<proteinExistence type="predicted"/>
<comment type="caution">
    <text evidence="9">The sequence shown here is derived from an EMBL/GenBank/DDBJ whole genome shotgun (WGS) entry which is preliminary data.</text>
</comment>
<evidence type="ECO:0000256" key="1">
    <source>
        <dbReference type="ARBA" id="ARBA00004651"/>
    </source>
</evidence>
<evidence type="ECO:0000256" key="3">
    <source>
        <dbReference type="ARBA" id="ARBA00022692"/>
    </source>
</evidence>
<keyword evidence="2" id="KW-1003">Cell membrane</keyword>
<dbReference type="Pfam" id="PF02706">
    <property type="entry name" value="Wzz"/>
    <property type="match status" value="1"/>
</dbReference>
<name>A0A6L7EX01_9ACTN</name>
<dbReference type="GO" id="GO:0005886">
    <property type="term" value="C:plasma membrane"/>
    <property type="evidence" value="ECO:0007669"/>
    <property type="project" value="UniProtKB-SubCell"/>
</dbReference>
<evidence type="ECO:0000256" key="7">
    <source>
        <dbReference type="SAM" id="Phobius"/>
    </source>
</evidence>
<accession>A0A6L7EX01</accession>
<keyword evidence="3 7" id="KW-0812">Transmembrane</keyword>